<protein>
    <submittedName>
        <fullName evidence="1">Uncharacterized protein</fullName>
    </submittedName>
</protein>
<gene>
    <name evidence="1" type="ORF">BRYFOR_08051</name>
</gene>
<dbReference type="EMBL" id="ACCL02000014">
    <property type="protein sequence ID" value="EET59927.1"/>
    <property type="molecule type" value="Genomic_DNA"/>
</dbReference>
<accession>C6LHE0</accession>
<keyword evidence="2" id="KW-1185">Reference proteome</keyword>
<evidence type="ECO:0000313" key="1">
    <source>
        <dbReference type="EMBL" id="EET59927.1"/>
    </source>
</evidence>
<evidence type="ECO:0000313" key="2">
    <source>
        <dbReference type="Proteomes" id="UP000005561"/>
    </source>
</evidence>
<reference evidence="1" key="1">
    <citation type="submission" date="2009-07" db="EMBL/GenBank/DDBJ databases">
        <authorList>
            <person name="Weinstock G."/>
            <person name="Sodergren E."/>
            <person name="Clifton S."/>
            <person name="Fulton L."/>
            <person name="Fulton B."/>
            <person name="Courtney L."/>
            <person name="Fronick C."/>
            <person name="Harrison M."/>
            <person name="Strong C."/>
            <person name="Farmer C."/>
            <person name="Delahaunty K."/>
            <person name="Markovic C."/>
            <person name="Hall O."/>
            <person name="Minx P."/>
            <person name="Tomlinson C."/>
            <person name="Mitreva M."/>
            <person name="Nelson J."/>
            <person name="Hou S."/>
            <person name="Wollam A."/>
            <person name="Pepin K.H."/>
            <person name="Johnson M."/>
            <person name="Bhonagiri V."/>
            <person name="Nash W.E."/>
            <person name="Warren W."/>
            <person name="Chinwalla A."/>
            <person name="Mardis E.R."/>
            <person name="Wilson R.K."/>
        </authorList>
    </citation>
    <scope>NUCLEOTIDE SEQUENCE [LARGE SCALE GENOMIC DNA]</scope>
    <source>
        <strain evidence="1">DSM 14469</strain>
    </source>
</reference>
<name>C6LHE0_9FIRM</name>
<comment type="caution">
    <text evidence="1">The sequence shown here is derived from an EMBL/GenBank/DDBJ whole genome shotgun (WGS) entry which is preliminary data.</text>
</comment>
<proteinExistence type="predicted"/>
<sequence length="39" mass="4280">MPDTGNVCLHALKDQLRVASMTHSFPVSGAWLDSCENFT</sequence>
<organism evidence="1 2">
    <name type="scientific">Marvinbryantia formatexigens DSM 14469</name>
    <dbReference type="NCBI Taxonomy" id="478749"/>
    <lineage>
        <taxon>Bacteria</taxon>
        <taxon>Bacillati</taxon>
        <taxon>Bacillota</taxon>
        <taxon>Clostridia</taxon>
        <taxon>Lachnospirales</taxon>
        <taxon>Lachnospiraceae</taxon>
        <taxon>Marvinbryantia</taxon>
    </lineage>
</organism>
<dbReference type="AlphaFoldDB" id="C6LHE0"/>
<dbReference type="Proteomes" id="UP000005561">
    <property type="component" value="Unassembled WGS sequence"/>
</dbReference>